<dbReference type="PRINTS" id="PR00145">
    <property type="entry name" value="ARGSUCLYASE"/>
</dbReference>
<dbReference type="Gene3D" id="1.10.40.30">
    <property type="entry name" value="Fumarase/aspartase (C-terminal domain)"/>
    <property type="match status" value="1"/>
</dbReference>
<dbReference type="Gene3D" id="1.20.200.10">
    <property type="entry name" value="Fumarase/aspartase (Central domain)"/>
    <property type="match status" value="1"/>
</dbReference>
<keyword evidence="4 5" id="KW-0055">Arginine biosynthesis</keyword>
<dbReference type="EMBL" id="CP089982">
    <property type="protein sequence ID" value="WXA93748.1"/>
    <property type="molecule type" value="Genomic_DNA"/>
</dbReference>
<evidence type="ECO:0000256" key="4">
    <source>
        <dbReference type="ARBA" id="ARBA00022571"/>
    </source>
</evidence>
<dbReference type="PANTHER" id="PTHR43814">
    <property type="entry name" value="ARGININOSUCCINATE LYASE"/>
    <property type="match status" value="1"/>
</dbReference>
<dbReference type="InterPro" id="IPR008948">
    <property type="entry name" value="L-Aspartase-like"/>
</dbReference>
<dbReference type="NCBIfam" id="TIGR00838">
    <property type="entry name" value="argH"/>
    <property type="match status" value="1"/>
</dbReference>
<dbReference type="Gene3D" id="1.10.275.10">
    <property type="entry name" value="Fumarase/aspartase (N-terminal domain)"/>
    <property type="match status" value="1"/>
</dbReference>
<feature type="domain" description="Fumarate lyase N-terminal" evidence="6">
    <location>
        <begin position="19"/>
        <end position="296"/>
    </location>
</feature>
<evidence type="ECO:0000259" key="6">
    <source>
        <dbReference type="Pfam" id="PF00206"/>
    </source>
</evidence>
<organism evidence="8 9">
    <name type="scientific">Pendulispora brunnea</name>
    <dbReference type="NCBI Taxonomy" id="2905690"/>
    <lineage>
        <taxon>Bacteria</taxon>
        <taxon>Pseudomonadati</taxon>
        <taxon>Myxococcota</taxon>
        <taxon>Myxococcia</taxon>
        <taxon>Myxococcales</taxon>
        <taxon>Sorangiineae</taxon>
        <taxon>Pendulisporaceae</taxon>
        <taxon>Pendulispora</taxon>
    </lineage>
</organism>
<dbReference type="InterPro" id="IPR029419">
    <property type="entry name" value="Arg_succ_lyase_C"/>
</dbReference>
<dbReference type="RefSeq" id="WP_394844347.1">
    <property type="nucleotide sequence ID" value="NZ_CP089982.1"/>
</dbReference>
<keyword evidence="9" id="KW-1185">Reference proteome</keyword>
<keyword evidence="5 8" id="KW-0456">Lyase</keyword>
<comment type="similarity">
    <text evidence="5">Belongs to the lyase 1 family. Argininosuccinate lyase subfamily.</text>
</comment>
<dbReference type="GO" id="GO:0004056">
    <property type="term" value="F:argininosuccinate lyase activity"/>
    <property type="evidence" value="ECO:0007669"/>
    <property type="project" value="UniProtKB-EC"/>
</dbReference>
<gene>
    <name evidence="5 8" type="primary">argH</name>
    <name evidence="8" type="ORF">LZC95_45760</name>
</gene>
<dbReference type="Pfam" id="PF14698">
    <property type="entry name" value="ASL_C2"/>
    <property type="match status" value="1"/>
</dbReference>
<evidence type="ECO:0000256" key="3">
    <source>
        <dbReference type="ARBA" id="ARBA00012338"/>
    </source>
</evidence>
<sequence length="480" mass="51814">MIAKTAAAGGPTLLPEVLAFTSSLSLDRALIREDLLGSLAHLTMLSRRGIVPQEQARAIREGLVSIWDAVQAGTLQLPDEEDVHMAVESLLTSKLGPTAGALHAARSRNDQVALDLHLYVREQCAEIFTSLVKLLSSIVERAEVESSTILPSYTHRQRAMPITLSYLFAAYGAMLARDIDAFSFVLQQADASPLGVGAIAGTSLPIDRQLVRELLAFERITANGLDTVGDRDFALDYAYASSRLLVHTSRIATDFVDFASPEFGFIRLDGAIACGSSMMPQKRNPDLFELVRAKSGAGIGNLVTLLVDMKGLPSGYNRDLQEDRGPILATGPLVRSVLEILELGIGRVTFDKMRCLQAVEQDATQATDVAEALVQKGLPFRTAYQLAGTLVRACQDARVPLANVTTEMAQAVDPRLDDEVLAAARIRGAVARKTSPGGTGPDSVREQLQSLREVVTRTKARVESIPRVATLFAQLREASL</sequence>
<dbReference type="Proteomes" id="UP001379533">
    <property type="component" value="Chromosome"/>
</dbReference>
<protein>
    <recommendedName>
        <fullName evidence="3 5">Argininosuccinate lyase</fullName>
        <shortName evidence="5">ASAL</shortName>
        <ecNumber evidence="3 5">4.3.2.1</ecNumber>
    </recommendedName>
    <alternativeName>
        <fullName evidence="5">Arginosuccinase</fullName>
    </alternativeName>
</protein>
<evidence type="ECO:0000313" key="9">
    <source>
        <dbReference type="Proteomes" id="UP001379533"/>
    </source>
</evidence>
<dbReference type="HAMAP" id="MF_00006">
    <property type="entry name" value="Arg_succ_lyase"/>
    <property type="match status" value="1"/>
</dbReference>
<evidence type="ECO:0000256" key="1">
    <source>
        <dbReference type="ARBA" id="ARBA00000985"/>
    </source>
</evidence>
<evidence type="ECO:0000313" key="8">
    <source>
        <dbReference type="EMBL" id="WXA93748.1"/>
    </source>
</evidence>
<comment type="pathway">
    <text evidence="2 5">Amino-acid biosynthesis; L-arginine biosynthesis; L-arginine from L-ornithine and carbamoyl phosphate: step 3/3.</text>
</comment>
<comment type="subcellular location">
    <subcellularLocation>
        <location evidence="5">Cytoplasm</location>
    </subcellularLocation>
</comment>
<dbReference type="EC" id="4.3.2.1" evidence="3 5"/>
<dbReference type="PANTHER" id="PTHR43814:SF1">
    <property type="entry name" value="ARGININOSUCCINATE LYASE"/>
    <property type="match status" value="1"/>
</dbReference>
<dbReference type="Pfam" id="PF00206">
    <property type="entry name" value="Lyase_1"/>
    <property type="match status" value="1"/>
</dbReference>
<dbReference type="PRINTS" id="PR00149">
    <property type="entry name" value="FUMRATELYASE"/>
</dbReference>
<dbReference type="InterPro" id="IPR022761">
    <property type="entry name" value="Fumarate_lyase_N"/>
</dbReference>
<dbReference type="CDD" id="cd01359">
    <property type="entry name" value="Argininosuccinate_lyase"/>
    <property type="match status" value="1"/>
</dbReference>
<dbReference type="InterPro" id="IPR024083">
    <property type="entry name" value="Fumarase/histidase_N"/>
</dbReference>
<dbReference type="InterPro" id="IPR000362">
    <property type="entry name" value="Fumarate_lyase_fam"/>
</dbReference>
<comment type="catalytic activity">
    <reaction evidence="1 5">
        <text>2-(N(omega)-L-arginino)succinate = fumarate + L-arginine</text>
        <dbReference type="Rhea" id="RHEA:24020"/>
        <dbReference type="ChEBI" id="CHEBI:29806"/>
        <dbReference type="ChEBI" id="CHEBI:32682"/>
        <dbReference type="ChEBI" id="CHEBI:57472"/>
        <dbReference type="EC" id="4.3.2.1"/>
    </reaction>
</comment>
<dbReference type="SUPFAM" id="SSF48557">
    <property type="entry name" value="L-aspartase-like"/>
    <property type="match status" value="1"/>
</dbReference>
<feature type="domain" description="Argininosuccinate lyase C-terminal" evidence="7">
    <location>
        <begin position="364"/>
        <end position="431"/>
    </location>
</feature>
<keyword evidence="5" id="KW-0028">Amino-acid biosynthesis</keyword>
<evidence type="ECO:0000259" key="7">
    <source>
        <dbReference type="Pfam" id="PF14698"/>
    </source>
</evidence>
<dbReference type="InterPro" id="IPR020557">
    <property type="entry name" value="Fumarate_lyase_CS"/>
</dbReference>
<dbReference type="InterPro" id="IPR009049">
    <property type="entry name" value="Argininosuccinate_lyase"/>
</dbReference>
<reference evidence="8 9" key="1">
    <citation type="submission" date="2021-12" db="EMBL/GenBank/DDBJ databases">
        <title>Discovery of the Pendulisporaceae a myxobacterial family with distinct sporulation behavior and unique specialized metabolism.</title>
        <authorList>
            <person name="Garcia R."/>
            <person name="Popoff A."/>
            <person name="Bader C.D."/>
            <person name="Loehr J."/>
            <person name="Walesch S."/>
            <person name="Walt C."/>
            <person name="Boldt J."/>
            <person name="Bunk B."/>
            <person name="Haeckl F.J.F.P.J."/>
            <person name="Gunesch A.P."/>
            <person name="Birkelbach J."/>
            <person name="Nuebel U."/>
            <person name="Pietschmann T."/>
            <person name="Bach T."/>
            <person name="Mueller R."/>
        </authorList>
    </citation>
    <scope>NUCLEOTIDE SEQUENCE [LARGE SCALE GENOMIC DNA]</scope>
    <source>
        <strain evidence="8 9">MSr12523</strain>
    </source>
</reference>
<dbReference type="PROSITE" id="PS00163">
    <property type="entry name" value="FUMARATE_LYASES"/>
    <property type="match status" value="1"/>
</dbReference>
<evidence type="ECO:0000256" key="2">
    <source>
        <dbReference type="ARBA" id="ARBA00004941"/>
    </source>
</evidence>
<proteinExistence type="inferred from homology"/>
<name>A0ABZ2K4Z0_9BACT</name>
<evidence type="ECO:0000256" key="5">
    <source>
        <dbReference type="HAMAP-Rule" id="MF_00006"/>
    </source>
</evidence>
<keyword evidence="5" id="KW-0963">Cytoplasm</keyword>
<accession>A0ABZ2K4Z0</accession>